<dbReference type="AlphaFoldDB" id="A0A9Q1GB25"/>
<evidence type="ECO:0000313" key="2">
    <source>
        <dbReference type="EMBL" id="KAJ8380283.1"/>
    </source>
</evidence>
<keyword evidence="1" id="KW-0472">Membrane</keyword>
<evidence type="ECO:0000256" key="1">
    <source>
        <dbReference type="SAM" id="Phobius"/>
    </source>
</evidence>
<keyword evidence="3" id="KW-1185">Reference proteome</keyword>
<dbReference type="Proteomes" id="UP001152622">
    <property type="component" value="Chromosome 1"/>
</dbReference>
<name>A0A9Q1GB25_SYNKA</name>
<proteinExistence type="predicted"/>
<comment type="caution">
    <text evidence="2">The sequence shown here is derived from an EMBL/GenBank/DDBJ whole genome shotgun (WGS) entry which is preliminary data.</text>
</comment>
<keyword evidence="1" id="KW-0812">Transmembrane</keyword>
<keyword evidence="1" id="KW-1133">Transmembrane helix</keyword>
<gene>
    <name evidence="2" type="ORF">SKAU_G00010610</name>
</gene>
<accession>A0A9Q1GB25</accession>
<protein>
    <submittedName>
        <fullName evidence="2">Uncharacterized protein</fullName>
    </submittedName>
</protein>
<reference evidence="2" key="1">
    <citation type="journal article" date="2023" name="Science">
        <title>Genome structures resolve the early diversification of teleost fishes.</title>
        <authorList>
            <person name="Parey E."/>
            <person name="Louis A."/>
            <person name="Montfort J."/>
            <person name="Bouchez O."/>
            <person name="Roques C."/>
            <person name="Iampietro C."/>
            <person name="Lluch J."/>
            <person name="Castinel A."/>
            <person name="Donnadieu C."/>
            <person name="Desvignes T."/>
            <person name="Floi Bucao C."/>
            <person name="Jouanno E."/>
            <person name="Wen M."/>
            <person name="Mejri S."/>
            <person name="Dirks R."/>
            <person name="Jansen H."/>
            <person name="Henkel C."/>
            <person name="Chen W.J."/>
            <person name="Zahm M."/>
            <person name="Cabau C."/>
            <person name="Klopp C."/>
            <person name="Thompson A.W."/>
            <person name="Robinson-Rechavi M."/>
            <person name="Braasch I."/>
            <person name="Lecointre G."/>
            <person name="Bobe J."/>
            <person name="Postlethwait J.H."/>
            <person name="Berthelot C."/>
            <person name="Roest Crollius H."/>
            <person name="Guiguen Y."/>
        </authorList>
    </citation>
    <scope>NUCLEOTIDE SEQUENCE</scope>
    <source>
        <strain evidence="2">WJC10195</strain>
    </source>
</reference>
<organism evidence="2 3">
    <name type="scientific">Synaphobranchus kaupii</name>
    <name type="common">Kaup's arrowtooth eel</name>
    <dbReference type="NCBI Taxonomy" id="118154"/>
    <lineage>
        <taxon>Eukaryota</taxon>
        <taxon>Metazoa</taxon>
        <taxon>Chordata</taxon>
        <taxon>Craniata</taxon>
        <taxon>Vertebrata</taxon>
        <taxon>Euteleostomi</taxon>
        <taxon>Actinopterygii</taxon>
        <taxon>Neopterygii</taxon>
        <taxon>Teleostei</taxon>
        <taxon>Anguilliformes</taxon>
        <taxon>Synaphobranchidae</taxon>
        <taxon>Synaphobranchus</taxon>
    </lineage>
</organism>
<dbReference type="EMBL" id="JAINUF010000001">
    <property type="protein sequence ID" value="KAJ8380283.1"/>
    <property type="molecule type" value="Genomic_DNA"/>
</dbReference>
<feature type="transmembrane region" description="Helical" evidence="1">
    <location>
        <begin position="38"/>
        <end position="63"/>
    </location>
</feature>
<evidence type="ECO:0000313" key="3">
    <source>
        <dbReference type="Proteomes" id="UP001152622"/>
    </source>
</evidence>
<sequence length="85" mass="9281">MILLTVLLGLMAFPNRRPYTWLHRPPAEDPPTASSGGVSFLSSSLPVLPLLVLAVLFSTLTCLRSLLLSHDGHSYGPYFRPMGSE</sequence>